<gene>
    <name evidence="6" type="ORF">LV83_00370</name>
</gene>
<dbReference type="CDD" id="cd00082">
    <property type="entry name" value="HisKA"/>
    <property type="match status" value="1"/>
</dbReference>
<dbReference type="InterPro" id="IPR036890">
    <property type="entry name" value="HATPase_C_sf"/>
</dbReference>
<organism evidence="6 7">
    <name type="scientific">Algoriphagus yeomjeoni</name>
    <dbReference type="NCBI Taxonomy" id="291403"/>
    <lineage>
        <taxon>Bacteria</taxon>
        <taxon>Pseudomonadati</taxon>
        <taxon>Bacteroidota</taxon>
        <taxon>Cytophagia</taxon>
        <taxon>Cytophagales</taxon>
        <taxon>Cyclobacteriaceae</taxon>
        <taxon>Algoriphagus</taxon>
    </lineage>
</organism>
<evidence type="ECO:0000259" key="5">
    <source>
        <dbReference type="PROSITE" id="PS50109"/>
    </source>
</evidence>
<dbReference type="InterPro" id="IPR011110">
    <property type="entry name" value="Reg_prop"/>
</dbReference>
<dbReference type="PANTHER" id="PTHR43547:SF2">
    <property type="entry name" value="HYBRID SIGNAL TRANSDUCTION HISTIDINE KINASE C"/>
    <property type="match status" value="1"/>
</dbReference>
<dbReference type="SUPFAM" id="SSF55874">
    <property type="entry name" value="ATPase domain of HSP90 chaperone/DNA topoisomerase II/histidine kinase"/>
    <property type="match status" value="1"/>
</dbReference>
<evidence type="ECO:0000313" key="6">
    <source>
        <dbReference type="EMBL" id="RAI95119.1"/>
    </source>
</evidence>
<dbReference type="SUPFAM" id="SSF47384">
    <property type="entry name" value="Homodimeric domain of signal transducing histidine kinase"/>
    <property type="match status" value="1"/>
</dbReference>
<dbReference type="Gene3D" id="3.30.565.10">
    <property type="entry name" value="Histidine kinase-like ATPase, C-terminal domain"/>
    <property type="match status" value="1"/>
</dbReference>
<dbReference type="InterPro" id="IPR003661">
    <property type="entry name" value="HisK_dim/P_dom"/>
</dbReference>
<dbReference type="EMBL" id="QLLK01000001">
    <property type="protein sequence ID" value="RAI95119.1"/>
    <property type="molecule type" value="Genomic_DNA"/>
</dbReference>
<dbReference type="PROSITE" id="PS50109">
    <property type="entry name" value="HIS_KIN"/>
    <property type="match status" value="1"/>
</dbReference>
<keyword evidence="3" id="KW-0597">Phosphoprotein</keyword>
<evidence type="ECO:0000256" key="2">
    <source>
        <dbReference type="ARBA" id="ARBA00012438"/>
    </source>
</evidence>
<feature type="transmembrane region" description="Helical" evidence="4">
    <location>
        <begin position="923"/>
        <end position="941"/>
    </location>
</feature>
<keyword evidence="4" id="KW-0472">Membrane</keyword>
<accession>A0A327PSR2</accession>
<dbReference type="Gene3D" id="2.60.40.10">
    <property type="entry name" value="Immunoglobulins"/>
    <property type="match status" value="1"/>
</dbReference>
<dbReference type="PANTHER" id="PTHR43547">
    <property type="entry name" value="TWO-COMPONENT HISTIDINE KINASE"/>
    <property type="match status" value="1"/>
</dbReference>
<dbReference type="SUPFAM" id="SSF50998">
    <property type="entry name" value="Quinoprotein alcohol dehydrogenase-like"/>
    <property type="match status" value="1"/>
</dbReference>
<dbReference type="InterPro" id="IPR011123">
    <property type="entry name" value="Y_Y_Y"/>
</dbReference>
<dbReference type="EC" id="2.7.13.3" evidence="2"/>
<dbReference type="SMART" id="SM00387">
    <property type="entry name" value="HATPase_c"/>
    <property type="match status" value="1"/>
</dbReference>
<evidence type="ECO:0000256" key="3">
    <source>
        <dbReference type="ARBA" id="ARBA00022553"/>
    </source>
</evidence>
<evidence type="ECO:0000256" key="4">
    <source>
        <dbReference type="SAM" id="Phobius"/>
    </source>
</evidence>
<dbReference type="InterPro" id="IPR013783">
    <property type="entry name" value="Ig-like_fold"/>
</dbReference>
<dbReference type="GO" id="GO:0000155">
    <property type="term" value="F:phosphorelay sensor kinase activity"/>
    <property type="evidence" value="ECO:0007669"/>
    <property type="project" value="InterPro"/>
</dbReference>
<reference evidence="6 7" key="1">
    <citation type="submission" date="2018-06" db="EMBL/GenBank/DDBJ databases">
        <title>Genomic Encyclopedia of Archaeal and Bacterial Type Strains, Phase II (KMG-II): from individual species to whole genera.</title>
        <authorList>
            <person name="Goeker M."/>
        </authorList>
    </citation>
    <scope>NUCLEOTIDE SEQUENCE [LARGE SCALE GENOMIC DNA]</scope>
    <source>
        <strain evidence="6 7">DSM 23446</strain>
    </source>
</reference>
<dbReference type="AlphaFoldDB" id="A0A327PSR2"/>
<dbReference type="Pfam" id="PF07495">
    <property type="entry name" value="Y_Y_Y"/>
    <property type="match status" value="1"/>
</dbReference>
<dbReference type="InterPro" id="IPR003594">
    <property type="entry name" value="HATPase_dom"/>
</dbReference>
<dbReference type="OrthoDB" id="9806995at2"/>
<dbReference type="PROSITE" id="PS51257">
    <property type="entry name" value="PROKAR_LIPOPROTEIN"/>
    <property type="match status" value="1"/>
</dbReference>
<evidence type="ECO:0000256" key="1">
    <source>
        <dbReference type="ARBA" id="ARBA00000085"/>
    </source>
</evidence>
<dbReference type="Pfam" id="PF02518">
    <property type="entry name" value="HATPase_c"/>
    <property type="match status" value="1"/>
</dbReference>
<dbReference type="InterPro" id="IPR004358">
    <property type="entry name" value="Sig_transdc_His_kin-like_C"/>
</dbReference>
<keyword evidence="4" id="KW-0812">Transmembrane</keyword>
<dbReference type="InterPro" id="IPR015943">
    <property type="entry name" value="WD40/YVTN_repeat-like_dom_sf"/>
</dbReference>
<proteinExistence type="predicted"/>
<dbReference type="PRINTS" id="PR00344">
    <property type="entry name" value="BCTRLSENSOR"/>
</dbReference>
<dbReference type="RefSeq" id="WP_111609806.1">
    <property type="nucleotide sequence ID" value="NZ_QLLK01000001.1"/>
</dbReference>
<dbReference type="InterPro" id="IPR005467">
    <property type="entry name" value="His_kinase_dom"/>
</dbReference>
<dbReference type="Pfam" id="PF00512">
    <property type="entry name" value="HisKA"/>
    <property type="match status" value="1"/>
</dbReference>
<feature type="domain" description="Histidine kinase" evidence="5">
    <location>
        <begin position="995"/>
        <end position="1233"/>
    </location>
</feature>
<keyword evidence="4" id="KW-1133">Transmembrane helix</keyword>
<protein>
    <recommendedName>
        <fullName evidence="2">histidine kinase</fullName>
        <ecNumber evidence="2">2.7.13.3</ecNumber>
    </recommendedName>
</protein>
<dbReference type="InterPro" id="IPR036097">
    <property type="entry name" value="HisK_dim/P_sf"/>
</dbReference>
<dbReference type="Gene3D" id="2.130.10.10">
    <property type="entry name" value="YVTN repeat-like/Quinoprotein amine dehydrogenase"/>
    <property type="match status" value="3"/>
</dbReference>
<evidence type="ECO:0000313" key="7">
    <source>
        <dbReference type="Proteomes" id="UP000249610"/>
    </source>
</evidence>
<comment type="caution">
    <text evidence="6">The sequence shown here is derived from an EMBL/GenBank/DDBJ whole genome shotgun (WGS) entry which is preliminary data.</text>
</comment>
<dbReference type="Pfam" id="PF07494">
    <property type="entry name" value="Reg_prop"/>
    <property type="match status" value="1"/>
</dbReference>
<dbReference type="Gene3D" id="1.10.287.130">
    <property type="match status" value="1"/>
</dbReference>
<sequence>MKKSYHHISTYFLFLCLIVIVASCQQGGVVPFPENPSEYQEPIVKPFEVPNGKPLTWSKIPSEKVPEAINHTIDFARLPSKPFDILDFKRLESPPVASPIAWTDEEEIKLNLDSISGISIPVKKQLLLEPQITKLAFLSKSDLSNAGILRIGQTEGLIGNKVFAMVTDLNGMIWISTERGLSKFTGDQFENYNVLPRNPDGLIDYIVDLEIANDGSLLILSQLSGLYVLDINHSLLTNYQIGTQFIRIDEDESGLFWLGNLDTGVHFLDPSSKKLHPLTFLSKPSIRTAGGIHLDKANNLWFGMTGKIGVLNPERTSIRFISGNAGIGSGSFFYEFTENATGEVWASSPEEKPIAISLKENTFTRLGPEQGYFGKSLSVTFDLHNRAWITDNDTISLYDPEIQKIKKIHTGAKFRGSSFPSATMTDAKGNVWLGTDNSGVLLINPEGMLSQHFNANSGLVNDEVWGIHEGPNGKVWMATYEGINIYDPELEKIYLLKFPGNANINNHRSVSRISNHELLFGSFGGFTLIDLNTNVASVFELDPDVARIAWKSIRDSKGNILLGTVDGVLKFSPDFFSLEKIDESSGLASRRVWLIEEDKNGRLWLGNDIGVDIVDPASGQVSYLSERTGLTSDYTSMMIKTQSEEIIVGSDAGFSIIDLTSNTITNLTPTQGLNPPVIYDIVEVGNDLHFGTDNGIVVAKRPIKDNPNSIWRFYNYGKREGFPFNDYNQATATYTSNGNVWWGAAPIMSVNTQVPKIDTIQPAVVLTKINIMDQNPDFLGTNFIKSLFNEEDTIWNTDHTEFYTKKDIPNDSSYLIQNQITWDSVNLVSKMPVGLVLPFDQNSMNFSFMNQDVMGRDKIVYRYVLQGEDESWSEISPRSITQNYYNLLPGDYTFKVATRGFNGIWSEEATIKFTISPPWWQTWIAYLVFGSILAAFIYAIVQLRSKYLQKENRILEERVSHRTAQLKKSIDDLKNAQSQLVQSEKMASLGELTAGIAHEIQNPLNFVNNFSEVSGELLEEMREELEKGDLDEAKAISVDIQQNLDKINQHGKRADAIVKAMLQHSRISGGNRALTDINVLADEYLRLAYHGLRAKDKTFNSSMDTDYDPTVGKIELVAQELGRVLLNLINNAFYAVTEKKSESKAGFEPLVQVSTKRVGDWVEIKIKDNGKGINQSVKEKIFQPFFTTKPTGQGTGLGLSISYDIVKAHGGKILVESKEGEGTEFCIRLPIDTQNYG</sequence>
<dbReference type="Proteomes" id="UP000249610">
    <property type="component" value="Unassembled WGS sequence"/>
</dbReference>
<dbReference type="SMART" id="SM00388">
    <property type="entry name" value="HisKA"/>
    <property type="match status" value="1"/>
</dbReference>
<comment type="catalytic activity">
    <reaction evidence="1">
        <text>ATP + protein L-histidine = ADP + protein N-phospho-L-histidine.</text>
        <dbReference type="EC" id="2.7.13.3"/>
    </reaction>
</comment>
<dbReference type="SUPFAM" id="SSF63829">
    <property type="entry name" value="Calcium-dependent phosphotriesterase"/>
    <property type="match status" value="1"/>
</dbReference>
<dbReference type="InterPro" id="IPR011047">
    <property type="entry name" value="Quinoprotein_ADH-like_sf"/>
</dbReference>
<name>A0A327PSR2_9BACT</name>
<keyword evidence="7" id="KW-1185">Reference proteome</keyword>